<dbReference type="Pfam" id="PF08240">
    <property type="entry name" value="ADH_N"/>
    <property type="match status" value="1"/>
</dbReference>
<dbReference type="Gene3D" id="3.90.180.10">
    <property type="entry name" value="Medium-chain alcohol dehydrogenases, catalytic domain"/>
    <property type="match status" value="1"/>
</dbReference>
<comment type="caution">
    <text evidence="2">The sequence shown here is derived from an EMBL/GenBank/DDBJ whole genome shotgun (WGS) entry which is preliminary data.</text>
</comment>
<dbReference type="InterPro" id="IPR013154">
    <property type="entry name" value="ADH-like_N"/>
</dbReference>
<dbReference type="EMBL" id="BMYV01000001">
    <property type="protein sequence ID" value="GGX63379.1"/>
    <property type="molecule type" value="Genomic_DNA"/>
</dbReference>
<dbReference type="InterPro" id="IPR013149">
    <property type="entry name" value="ADH-like_C"/>
</dbReference>
<dbReference type="Proteomes" id="UP000600865">
    <property type="component" value="Unassembled WGS sequence"/>
</dbReference>
<gene>
    <name evidence="2" type="ORF">GCM10011309_11700</name>
</gene>
<dbReference type="AlphaFoldDB" id="A0A918KH79"/>
<dbReference type="PANTHER" id="PTHR43677">
    <property type="entry name" value="SHORT-CHAIN DEHYDROGENASE/REDUCTASE"/>
    <property type="match status" value="1"/>
</dbReference>
<keyword evidence="3" id="KW-1185">Reference proteome</keyword>
<dbReference type="InterPro" id="IPR020843">
    <property type="entry name" value="ER"/>
</dbReference>
<protein>
    <submittedName>
        <fullName evidence="2">NADPH:quinone oxidoreductase</fullName>
    </submittedName>
</protein>
<dbReference type="Gene3D" id="3.40.50.720">
    <property type="entry name" value="NAD(P)-binding Rossmann-like Domain"/>
    <property type="match status" value="1"/>
</dbReference>
<dbReference type="CDD" id="cd08241">
    <property type="entry name" value="QOR1"/>
    <property type="match status" value="1"/>
</dbReference>
<dbReference type="InterPro" id="IPR011032">
    <property type="entry name" value="GroES-like_sf"/>
</dbReference>
<dbReference type="SUPFAM" id="SSF51735">
    <property type="entry name" value="NAD(P)-binding Rossmann-fold domains"/>
    <property type="match status" value="1"/>
</dbReference>
<dbReference type="SMART" id="SM00829">
    <property type="entry name" value="PKS_ER"/>
    <property type="match status" value="1"/>
</dbReference>
<dbReference type="SUPFAM" id="SSF50129">
    <property type="entry name" value="GroES-like"/>
    <property type="match status" value="1"/>
</dbReference>
<evidence type="ECO:0000313" key="3">
    <source>
        <dbReference type="Proteomes" id="UP000600865"/>
    </source>
</evidence>
<organism evidence="2 3">
    <name type="scientific">Litorimonas cladophorae</name>
    <dbReference type="NCBI Taxonomy" id="1220491"/>
    <lineage>
        <taxon>Bacteria</taxon>
        <taxon>Pseudomonadati</taxon>
        <taxon>Pseudomonadota</taxon>
        <taxon>Alphaproteobacteria</taxon>
        <taxon>Maricaulales</taxon>
        <taxon>Robiginitomaculaceae</taxon>
    </lineage>
</organism>
<dbReference type="Pfam" id="PF00107">
    <property type="entry name" value="ADH_zinc_N"/>
    <property type="match status" value="1"/>
</dbReference>
<name>A0A918KH79_9PROT</name>
<dbReference type="InterPro" id="IPR036291">
    <property type="entry name" value="NAD(P)-bd_dom_sf"/>
</dbReference>
<evidence type="ECO:0000259" key="1">
    <source>
        <dbReference type="SMART" id="SM00829"/>
    </source>
</evidence>
<feature type="domain" description="Enoyl reductase (ER)" evidence="1">
    <location>
        <begin position="2"/>
        <end position="319"/>
    </location>
</feature>
<reference evidence="2 3" key="1">
    <citation type="journal article" date="2014" name="Int. J. Syst. Evol. Microbiol.">
        <title>Complete genome sequence of Corynebacterium casei LMG S-19264T (=DSM 44701T), isolated from a smear-ripened cheese.</title>
        <authorList>
            <consortium name="US DOE Joint Genome Institute (JGI-PGF)"/>
            <person name="Walter F."/>
            <person name="Albersmeier A."/>
            <person name="Kalinowski J."/>
            <person name="Ruckert C."/>
        </authorList>
    </citation>
    <scope>NUCLEOTIDE SEQUENCE [LARGE SCALE GENOMIC DNA]</scope>
    <source>
        <strain evidence="2 3">KCTC 23968</strain>
    </source>
</reference>
<evidence type="ECO:0000313" key="2">
    <source>
        <dbReference type="EMBL" id="GGX63379.1"/>
    </source>
</evidence>
<accession>A0A918KH79</accession>
<dbReference type="GO" id="GO:0016491">
    <property type="term" value="F:oxidoreductase activity"/>
    <property type="evidence" value="ECO:0007669"/>
    <property type="project" value="InterPro"/>
</dbReference>
<sequence length="322" mass="34520">MRALNVHQFQDYKKHKVEDVTPSPMRAGHVRIALKAAGVNFPDILIAEGKYQAQPPFPFIPGGEAAGIVSEVADDVKHLKVGDRVAYLGQVGAFATEVVAPVATVGPIGDMPFDIAAGLVLVYGTSYYALKQRAQLQPGETLVVLGAAGGVGLAAVELSKAMGARVIACASTDEKLEVCRAHGADETINYSGDMDLKKAIKALGGADVLYDPVGDKFAEPCVRAMNWGGRYLVVGFAAGDIPRIPLNLCLLKSIDIRGVFWGAWTQRDPKDHMNNIGEIMGMLKTGKIKPRISNHYPLDDFANAFDELTSRKAMGKVILTMD</sequence>
<dbReference type="PANTHER" id="PTHR43677:SF4">
    <property type="entry name" value="QUINONE OXIDOREDUCTASE-LIKE PROTEIN 2"/>
    <property type="match status" value="1"/>
</dbReference>
<proteinExistence type="predicted"/>
<dbReference type="InterPro" id="IPR051397">
    <property type="entry name" value="Zn-ADH-like_protein"/>
</dbReference>
<dbReference type="RefSeq" id="WP_189582629.1">
    <property type="nucleotide sequence ID" value="NZ_BMYV01000001.1"/>
</dbReference>